<evidence type="ECO:0000256" key="2">
    <source>
        <dbReference type="ARBA" id="ARBA00023008"/>
    </source>
</evidence>
<dbReference type="Proteomes" id="UP001596407">
    <property type="component" value="Unassembled WGS sequence"/>
</dbReference>
<name>A0ABD5WF53_9EURY</name>
<protein>
    <submittedName>
        <fullName evidence="5">Halocyanin domain-containing protein</fullName>
    </submittedName>
</protein>
<dbReference type="SUPFAM" id="SSF49503">
    <property type="entry name" value="Cupredoxins"/>
    <property type="match status" value="1"/>
</dbReference>
<dbReference type="EMBL" id="JBHSZH010000001">
    <property type="protein sequence ID" value="MFC7078813.1"/>
    <property type="molecule type" value="Genomic_DNA"/>
</dbReference>
<keyword evidence="3" id="KW-0472">Membrane</keyword>
<reference evidence="5 6" key="1">
    <citation type="journal article" date="2019" name="Int. J. Syst. Evol. Microbiol.">
        <title>The Global Catalogue of Microorganisms (GCM) 10K type strain sequencing project: providing services to taxonomists for standard genome sequencing and annotation.</title>
        <authorList>
            <consortium name="The Broad Institute Genomics Platform"/>
            <consortium name="The Broad Institute Genome Sequencing Center for Infectious Disease"/>
            <person name="Wu L."/>
            <person name="Ma J."/>
        </authorList>
    </citation>
    <scope>NUCLEOTIDE SEQUENCE [LARGE SCALE GENOMIC DNA]</scope>
    <source>
        <strain evidence="5 6">DT72</strain>
    </source>
</reference>
<dbReference type="AlphaFoldDB" id="A0ABD5WF53"/>
<dbReference type="InterPro" id="IPR008972">
    <property type="entry name" value="Cupredoxin"/>
</dbReference>
<dbReference type="InterPro" id="IPR017533">
    <property type="entry name" value="Halocyanin"/>
</dbReference>
<evidence type="ECO:0000313" key="5">
    <source>
        <dbReference type="EMBL" id="MFC7078813.1"/>
    </source>
</evidence>
<dbReference type="NCBIfam" id="TIGR03102">
    <property type="entry name" value="halo_cynanin"/>
    <property type="match status" value="1"/>
</dbReference>
<keyword evidence="2" id="KW-0186">Copper</keyword>
<keyword evidence="3" id="KW-0812">Transmembrane</keyword>
<dbReference type="GeneID" id="79305242"/>
<gene>
    <name evidence="5" type="ORF">ACFQJ6_00380</name>
</gene>
<feature type="transmembrane region" description="Helical" evidence="3">
    <location>
        <begin position="161"/>
        <end position="182"/>
    </location>
</feature>
<dbReference type="RefSeq" id="WP_276282483.1">
    <property type="nucleotide sequence ID" value="NZ_CP119810.1"/>
</dbReference>
<evidence type="ECO:0000259" key="4">
    <source>
        <dbReference type="Pfam" id="PF00127"/>
    </source>
</evidence>
<proteinExistence type="predicted"/>
<evidence type="ECO:0000313" key="6">
    <source>
        <dbReference type="Proteomes" id="UP001596407"/>
    </source>
</evidence>
<keyword evidence="6" id="KW-1185">Reference proteome</keyword>
<evidence type="ECO:0000256" key="3">
    <source>
        <dbReference type="SAM" id="Phobius"/>
    </source>
</evidence>
<dbReference type="InterPro" id="IPR000923">
    <property type="entry name" value="BlueCu_1"/>
</dbReference>
<dbReference type="Gene3D" id="2.60.40.420">
    <property type="entry name" value="Cupredoxins - blue copper proteins"/>
    <property type="match status" value="1"/>
</dbReference>
<feature type="domain" description="Blue (type 1) copper" evidence="4">
    <location>
        <begin position="49"/>
        <end position="134"/>
    </location>
</feature>
<organism evidence="5 6">
    <name type="scientific">Halorussus caseinilyticus</name>
    <dbReference type="NCBI Taxonomy" id="3034025"/>
    <lineage>
        <taxon>Archaea</taxon>
        <taxon>Methanobacteriati</taxon>
        <taxon>Methanobacteriota</taxon>
        <taxon>Stenosarchaea group</taxon>
        <taxon>Halobacteria</taxon>
        <taxon>Halobacteriales</taxon>
        <taxon>Haladaptataceae</taxon>
        <taxon>Halorussus</taxon>
    </lineage>
</organism>
<evidence type="ECO:0000256" key="1">
    <source>
        <dbReference type="ARBA" id="ARBA00022723"/>
    </source>
</evidence>
<accession>A0ABD5WF53</accession>
<keyword evidence="1" id="KW-0479">Metal-binding</keyword>
<dbReference type="GO" id="GO:0046872">
    <property type="term" value="F:metal ion binding"/>
    <property type="evidence" value="ECO:0007669"/>
    <property type="project" value="UniProtKB-KW"/>
</dbReference>
<dbReference type="CDD" id="cd04220">
    <property type="entry name" value="Halocyanin"/>
    <property type="match status" value="1"/>
</dbReference>
<sequence length="191" mass="19910">MKGAATMTAAASGLSGPATAKTDLAAWFENTTNYDGVVDETGKSEVTIEVGTKGNTGNFAFGPAAVRVDPGTKVVWEWTGKGSTHNVVAENGDFESELVSEEGHTFEYTPEESGVVKYACTPHKAMGMKGALVVGDAEVGSASGGESGHGEGEIKLSTDEYAIGGSILLGLLSPFVFAWILFKRDPDERGR</sequence>
<dbReference type="Pfam" id="PF00127">
    <property type="entry name" value="Copper-bind"/>
    <property type="match status" value="1"/>
</dbReference>
<comment type="caution">
    <text evidence="5">The sequence shown here is derived from an EMBL/GenBank/DDBJ whole genome shotgun (WGS) entry which is preliminary data.</text>
</comment>
<keyword evidence="3" id="KW-1133">Transmembrane helix</keyword>